<name>A0A1G2TKB0_9BACT</name>
<evidence type="ECO:0000259" key="1">
    <source>
        <dbReference type="Pfam" id="PF13304"/>
    </source>
</evidence>
<feature type="domain" description="ATPase AAA-type core" evidence="1">
    <location>
        <begin position="23"/>
        <end position="341"/>
    </location>
</feature>
<accession>A0A1G2TKB0</accession>
<dbReference type="EMBL" id="MHVU01000039">
    <property type="protein sequence ID" value="OHA97740.1"/>
    <property type="molecule type" value="Genomic_DNA"/>
</dbReference>
<dbReference type="InterPro" id="IPR027417">
    <property type="entry name" value="P-loop_NTPase"/>
</dbReference>
<dbReference type="InterPro" id="IPR014555">
    <property type="entry name" value="RecF-like"/>
</dbReference>
<organism evidence="2 3">
    <name type="scientific">Candidatus Zambryskibacteria bacterium RIFCSPHIGHO2_12_FULL_38_37</name>
    <dbReference type="NCBI Taxonomy" id="1802751"/>
    <lineage>
        <taxon>Bacteria</taxon>
        <taxon>Candidatus Zambryskiibacteriota</taxon>
    </lineage>
</organism>
<protein>
    <recommendedName>
        <fullName evidence="1">ATPase AAA-type core domain-containing protein</fullName>
    </recommendedName>
</protein>
<dbReference type="AlphaFoldDB" id="A0A1G2TKB0"/>
<dbReference type="Proteomes" id="UP000178530">
    <property type="component" value="Unassembled WGS sequence"/>
</dbReference>
<evidence type="ECO:0000313" key="2">
    <source>
        <dbReference type="EMBL" id="OHA97740.1"/>
    </source>
</evidence>
<dbReference type="Pfam" id="PF13304">
    <property type="entry name" value="AAA_21"/>
    <property type="match status" value="1"/>
</dbReference>
<dbReference type="InterPro" id="IPR051396">
    <property type="entry name" value="Bact_Antivir_Def_Nuclease"/>
</dbReference>
<dbReference type="SUPFAM" id="SSF52540">
    <property type="entry name" value="P-loop containing nucleoside triphosphate hydrolases"/>
    <property type="match status" value="1"/>
</dbReference>
<reference evidence="2 3" key="1">
    <citation type="journal article" date="2016" name="Nat. Commun.">
        <title>Thousands of microbial genomes shed light on interconnected biogeochemical processes in an aquifer system.</title>
        <authorList>
            <person name="Anantharaman K."/>
            <person name="Brown C.T."/>
            <person name="Hug L.A."/>
            <person name="Sharon I."/>
            <person name="Castelle C.J."/>
            <person name="Probst A.J."/>
            <person name="Thomas B.C."/>
            <person name="Singh A."/>
            <person name="Wilkins M.J."/>
            <person name="Karaoz U."/>
            <person name="Brodie E.L."/>
            <person name="Williams K.H."/>
            <person name="Hubbard S.S."/>
            <person name="Banfield J.F."/>
        </authorList>
    </citation>
    <scope>NUCLEOTIDE SEQUENCE [LARGE SCALE GENOMIC DNA]</scope>
</reference>
<dbReference type="PANTHER" id="PTHR43581">
    <property type="entry name" value="ATP/GTP PHOSPHATASE"/>
    <property type="match status" value="1"/>
</dbReference>
<dbReference type="PANTHER" id="PTHR43581:SF4">
    <property type="entry name" value="ATP_GTP PHOSPHATASE"/>
    <property type="match status" value="1"/>
</dbReference>
<comment type="caution">
    <text evidence="2">The sequence shown here is derived from an EMBL/GenBank/DDBJ whole genome shotgun (WGS) entry which is preliminary data.</text>
</comment>
<dbReference type="Gene3D" id="3.40.50.300">
    <property type="entry name" value="P-loop containing nucleotide triphosphate hydrolases"/>
    <property type="match status" value="1"/>
</dbReference>
<proteinExistence type="predicted"/>
<gene>
    <name evidence="2" type="ORF">A3E32_01010</name>
</gene>
<dbReference type="PIRSF" id="PIRSF029347">
    <property type="entry name" value="RecF"/>
    <property type="match status" value="1"/>
</dbReference>
<dbReference type="InterPro" id="IPR003959">
    <property type="entry name" value="ATPase_AAA_core"/>
</dbReference>
<sequence length="393" mass="44421">MIRKITIENFRSIKKQTVVLNKLTAIIGKNGSGKSNFISAITLFKSLATGGDLDVIVNSKIAPLTAELFYFKDHQTDTKFEFTLTTREGNNFVFSYHIAHIKIAGALRIGIQNECLKKVDGQNEVIVYRRDRESAYVGETQNQIPFKIEPTRLMLSSYSDENVIEVTKSILTYTIIIDTIFDTKDGLNIIQSNRPNTNTIDGVAISLLRKNHGRFDNAVKSIQKIIPGFIAPSILTIDDKNIKGIDTIKPQDDEVKNYIVTWTDTAFPDKYSQISLSSGDRRVIHIIFSLFNTDEQSFMVIEEIENGMHYERISKLIDEIRTQATNRKVQLLFTTHSNEILKGLTVPEVIYCKKDTDQGTTLIPISDTIEYETIKNDLRGDHSVADVLQSGLF</sequence>
<evidence type="ECO:0000313" key="3">
    <source>
        <dbReference type="Proteomes" id="UP000178530"/>
    </source>
</evidence>